<protein>
    <submittedName>
        <fullName evidence="1">Uncharacterized protein</fullName>
    </submittedName>
</protein>
<evidence type="ECO:0000313" key="1">
    <source>
        <dbReference type="EMBL" id="CAG73864.1"/>
    </source>
</evidence>
<evidence type="ECO:0000313" key="2">
    <source>
        <dbReference type="Proteomes" id="UP000007966"/>
    </source>
</evidence>
<dbReference type="AlphaFoldDB" id="Q6D8M0"/>
<keyword evidence="2" id="KW-1185">Reference proteome</keyword>
<organism evidence="1 2">
    <name type="scientific">Pectobacterium atrosepticum (strain SCRI 1043 / ATCC BAA-672)</name>
    <name type="common">Erwinia carotovora subsp. atroseptica</name>
    <dbReference type="NCBI Taxonomy" id="218491"/>
    <lineage>
        <taxon>Bacteria</taxon>
        <taxon>Pseudomonadati</taxon>
        <taxon>Pseudomonadota</taxon>
        <taxon>Gammaproteobacteria</taxon>
        <taxon>Enterobacterales</taxon>
        <taxon>Pectobacteriaceae</taxon>
        <taxon>Pectobacterium</taxon>
    </lineage>
</organism>
<sequence length="58" mass="7074">MKLDNKGKDINSAENIRRDVAKIIDECTFPIRYMPEWHAIQDIERYGRYSEAKRIYRR</sequence>
<dbReference type="STRING" id="218491.ECA0952"/>
<accession>Q6D8M0</accession>
<proteinExistence type="predicted"/>
<name>Q6D8M0_PECAS</name>
<dbReference type="Proteomes" id="UP000007966">
    <property type="component" value="Chromosome"/>
</dbReference>
<reference evidence="1" key="1">
    <citation type="submission" date="2004-02" db="EMBL/GenBank/DDBJ databases">
        <title>The genome sequence of the enterobacterial phytopathogen Erwinia carotovora subsp. atroseptica SCRI1043 and functional genomic identification of novel virulence factors.</title>
        <authorList>
            <person name="Bell K.S."/>
            <person name="Sebaihia M."/>
            <person name="Pritchard L."/>
            <person name="Holden M."/>
            <person name="Hyman L.J."/>
            <person name="Holeva M.C."/>
            <person name="Thomson N.R."/>
            <person name="Bentley S.D."/>
            <person name="Churcher C."/>
            <person name="Mungall K."/>
            <person name="Atkin R."/>
            <person name="Bason N."/>
            <person name="Brooks K."/>
            <person name="Chillingworth T."/>
            <person name="Clark K."/>
            <person name="Doggett J."/>
            <person name="Fraser A."/>
            <person name="Hance Z."/>
            <person name="Hauser H."/>
            <person name="Jagels K."/>
            <person name="Moule S."/>
            <person name="Norbertczak H."/>
            <person name="Ormond D."/>
            <person name="Price C."/>
            <person name="Quail M.A."/>
            <person name="Sanders M."/>
            <person name="Walker D."/>
            <person name="Whitehead S."/>
            <person name="Salmond G.P.C."/>
            <person name="Birch P.R.J."/>
            <person name="Barrell B.G."/>
            <person name="Parkhill J."/>
            <person name="Toth I.K."/>
        </authorList>
    </citation>
    <scope>NUCLEOTIDE SEQUENCE</scope>
    <source>
        <strain evidence="1">SCRI1043</strain>
    </source>
</reference>
<dbReference type="EMBL" id="BX950851">
    <property type="protein sequence ID" value="CAG73864.1"/>
    <property type="molecule type" value="Genomic_DNA"/>
</dbReference>
<dbReference type="KEGG" id="eca:ECA0952"/>
<gene>
    <name evidence="1" type="ordered locus">ECA0952</name>
</gene>
<dbReference type="HOGENOM" id="CLU_2975226_0_0_6"/>